<dbReference type="AlphaFoldDB" id="A0AAV8XAT7"/>
<keyword evidence="2" id="KW-1185">Reference proteome</keyword>
<proteinExistence type="predicted"/>
<dbReference type="InterPro" id="IPR011029">
    <property type="entry name" value="DEATH-like_dom_sf"/>
</dbReference>
<evidence type="ECO:0000313" key="1">
    <source>
        <dbReference type="EMBL" id="KAJ8935100.1"/>
    </source>
</evidence>
<sequence length="124" mass="14438">LNVAELQYLADHLTPEECRRLIAAAHFKTYEAPNALDQAERKISKDIPCIDLLRHWNSQPGEGKSETHEVLEHRLRQMGKYALADWLGRTVFHELGKDLNRSLELGLHEFITEERWVCIIMVYS</sequence>
<dbReference type="EMBL" id="JANEYF010003623">
    <property type="protein sequence ID" value="KAJ8935100.1"/>
    <property type="molecule type" value="Genomic_DNA"/>
</dbReference>
<reference evidence="1" key="1">
    <citation type="journal article" date="2023" name="Insect Mol. Biol.">
        <title>Genome sequencing provides insights into the evolution of gene families encoding plant cell wall-degrading enzymes in longhorned beetles.</title>
        <authorList>
            <person name="Shin N.R."/>
            <person name="Okamura Y."/>
            <person name="Kirsch R."/>
            <person name="Pauchet Y."/>
        </authorList>
    </citation>
    <scope>NUCLEOTIDE SEQUENCE</scope>
    <source>
        <strain evidence="1">RBIC_L_NR</strain>
    </source>
</reference>
<comment type="caution">
    <text evidence="1">The sequence shown here is derived from an EMBL/GenBank/DDBJ whole genome shotgun (WGS) entry which is preliminary data.</text>
</comment>
<dbReference type="Proteomes" id="UP001162156">
    <property type="component" value="Unassembled WGS sequence"/>
</dbReference>
<feature type="non-terminal residue" evidence="1">
    <location>
        <position position="1"/>
    </location>
</feature>
<accession>A0AAV8XAT7</accession>
<organism evidence="1 2">
    <name type="scientific">Rhamnusium bicolor</name>
    <dbReference type="NCBI Taxonomy" id="1586634"/>
    <lineage>
        <taxon>Eukaryota</taxon>
        <taxon>Metazoa</taxon>
        <taxon>Ecdysozoa</taxon>
        <taxon>Arthropoda</taxon>
        <taxon>Hexapoda</taxon>
        <taxon>Insecta</taxon>
        <taxon>Pterygota</taxon>
        <taxon>Neoptera</taxon>
        <taxon>Endopterygota</taxon>
        <taxon>Coleoptera</taxon>
        <taxon>Polyphaga</taxon>
        <taxon>Cucujiformia</taxon>
        <taxon>Chrysomeloidea</taxon>
        <taxon>Cerambycidae</taxon>
        <taxon>Lepturinae</taxon>
        <taxon>Rhagiini</taxon>
        <taxon>Rhamnusium</taxon>
    </lineage>
</organism>
<protein>
    <submittedName>
        <fullName evidence="1">Uncharacterized protein</fullName>
    </submittedName>
</protein>
<dbReference type="Gene3D" id="1.10.533.10">
    <property type="entry name" value="Death Domain, Fas"/>
    <property type="match status" value="1"/>
</dbReference>
<name>A0AAV8XAT7_9CUCU</name>
<gene>
    <name evidence="1" type="ORF">NQ314_012996</name>
</gene>
<evidence type="ECO:0000313" key="2">
    <source>
        <dbReference type="Proteomes" id="UP001162156"/>
    </source>
</evidence>